<proteinExistence type="predicted"/>
<evidence type="ECO:0000256" key="1">
    <source>
        <dbReference type="ARBA" id="ARBA00022797"/>
    </source>
</evidence>
<dbReference type="InterPro" id="IPR050772">
    <property type="entry name" value="Hydratase-Decarb/MhpD_sf"/>
</dbReference>
<dbReference type="PANTHER" id="PTHR30143">
    <property type="entry name" value="ACID HYDRATASE"/>
    <property type="match status" value="1"/>
</dbReference>
<dbReference type="EMBL" id="JAVRDO010000005">
    <property type="protein sequence ID" value="MDX9687843.1"/>
    <property type="molecule type" value="Genomic_DNA"/>
</dbReference>
<dbReference type="InterPro" id="IPR036663">
    <property type="entry name" value="Fumarylacetoacetase_C_sf"/>
</dbReference>
<dbReference type="PANTHER" id="PTHR30143:SF0">
    <property type="entry name" value="2-KETO-4-PENTENOATE HYDRATASE"/>
    <property type="match status" value="1"/>
</dbReference>
<name>A0ABU5BZL6_9GAMM</name>
<evidence type="ECO:0000313" key="3">
    <source>
        <dbReference type="Proteomes" id="UP001281217"/>
    </source>
</evidence>
<reference evidence="3" key="1">
    <citation type="submission" date="2023-07" db="EMBL/GenBank/DDBJ databases">
        <authorList>
            <person name="de Witt J."/>
        </authorList>
    </citation>
    <scope>NUCLEOTIDE SEQUENCE [LARGE SCALE GENOMIC DNA]</scope>
    <source>
        <strain evidence="3">FZJ</strain>
    </source>
</reference>
<protein>
    <recommendedName>
        <fullName evidence="4">2-keto-4-pentenoate hydratase</fullName>
    </recommendedName>
</protein>
<dbReference type="Proteomes" id="UP001281217">
    <property type="component" value="Unassembled WGS sequence"/>
</dbReference>
<dbReference type="Gene3D" id="3.90.850.10">
    <property type="entry name" value="Fumarylacetoacetase-like, C-terminal domain"/>
    <property type="match status" value="1"/>
</dbReference>
<accession>A0ABU5BZL6</accession>
<sequence>MDDAFMTELAQAIATHSPLPRFPSGITVEQAYAGQPAVSRKVGPTAGYKAGITNELIQRKLGLDQPQLGHLYRSGEQPGGAVLAHRPHAAIECELGIIVDAQGQPCWIVPALEFVHLRFTAPEDVSAANLVMCNLGADQFMLGQPQPWLSGLEALMESSTIQLFRDNQLTQQACALSSMNGPEEAGEWMLDQIQNHQWPVTEGTLLMTGTCGDAIPFQPGSYRADYGPLGQIEFSIAPV</sequence>
<gene>
    <name evidence="2" type="ORF">RED13_002285</name>
</gene>
<evidence type="ECO:0008006" key="4">
    <source>
        <dbReference type="Google" id="ProtNLM"/>
    </source>
</evidence>
<organism evidence="2 3">
    <name type="scientific">Halopseudomonas formosensis</name>
    <dbReference type="NCBI Taxonomy" id="1002526"/>
    <lineage>
        <taxon>Bacteria</taxon>
        <taxon>Pseudomonadati</taxon>
        <taxon>Pseudomonadota</taxon>
        <taxon>Gammaproteobacteria</taxon>
        <taxon>Pseudomonadales</taxon>
        <taxon>Pseudomonadaceae</taxon>
        <taxon>Halopseudomonas</taxon>
    </lineage>
</organism>
<keyword evidence="3" id="KW-1185">Reference proteome</keyword>
<evidence type="ECO:0000313" key="2">
    <source>
        <dbReference type="EMBL" id="MDX9687843.1"/>
    </source>
</evidence>
<comment type="caution">
    <text evidence="2">The sequence shown here is derived from an EMBL/GenBank/DDBJ whole genome shotgun (WGS) entry which is preliminary data.</text>
</comment>
<dbReference type="SUPFAM" id="SSF56529">
    <property type="entry name" value="FAH"/>
    <property type="match status" value="1"/>
</dbReference>
<keyword evidence="1" id="KW-0058">Aromatic hydrocarbons catabolism</keyword>
<dbReference type="RefSeq" id="WP_320331490.1">
    <property type="nucleotide sequence ID" value="NZ_JAVRDO010000005.1"/>
</dbReference>